<protein>
    <recommendedName>
        <fullName evidence="6 19">Adenosylcobinamide-GDP ribazoletransferase</fullName>
        <ecNumber evidence="5 19">2.7.8.26</ecNumber>
    </recommendedName>
    <alternativeName>
        <fullName evidence="16 19">Cobalamin synthase</fullName>
    </alternativeName>
    <alternativeName>
        <fullName evidence="15 19">Cobalamin-5'-phosphate synthase</fullName>
    </alternativeName>
</protein>
<dbReference type="EMBL" id="CADCVM010000485">
    <property type="protein sequence ID" value="CAA9531739.1"/>
    <property type="molecule type" value="Genomic_DNA"/>
</dbReference>
<keyword evidence="11 19" id="KW-0460">Magnesium</keyword>
<evidence type="ECO:0000256" key="12">
    <source>
        <dbReference type="ARBA" id="ARBA00022989"/>
    </source>
</evidence>
<dbReference type="PANTHER" id="PTHR34148">
    <property type="entry name" value="ADENOSYLCOBINAMIDE-GDP RIBAZOLETRANSFERASE"/>
    <property type="match status" value="1"/>
</dbReference>
<evidence type="ECO:0000313" key="20">
    <source>
        <dbReference type="EMBL" id="CAA9531739.1"/>
    </source>
</evidence>
<keyword evidence="10 19" id="KW-0812">Transmembrane</keyword>
<evidence type="ECO:0000256" key="4">
    <source>
        <dbReference type="ARBA" id="ARBA00010561"/>
    </source>
</evidence>
<dbReference type="GO" id="GO:0008818">
    <property type="term" value="F:cobalamin 5'-phosphate synthase activity"/>
    <property type="evidence" value="ECO:0007669"/>
    <property type="project" value="UniProtKB-UniRule"/>
</dbReference>
<dbReference type="EC" id="2.7.8.26" evidence="5 19"/>
<evidence type="ECO:0000256" key="1">
    <source>
        <dbReference type="ARBA" id="ARBA00001946"/>
    </source>
</evidence>
<evidence type="ECO:0000256" key="14">
    <source>
        <dbReference type="ARBA" id="ARBA00025228"/>
    </source>
</evidence>
<evidence type="ECO:0000256" key="9">
    <source>
        <dbReference type="ARBA" id="ARBA00022679"/>
    </source>
</evidence>
<keyword evidence="9 19" id="KW-0808">Transferase</keyword>
<evidence type="ECO:0000256" key="17">
    <source>
        <dbReference type="ARBA" id="ARBA00048623"/>
    </source>
</evidence>
<comment type="catalytic activity">
    <reaction evidence="17 19">
        <text>alpha-ribazole + adenosylcob(III)inamide-GDP = adenosylcob(III)alamin + GMP + H(+)</text>
        <dbReference type="Rhea" id="RHEA:16049"/>
        <dbReference type="ChEBI" id="CHEBI:10329"/>
        <dbReference type="ChEBI" id="CHEBI:15378"/>
        <dbReference type="ChEBI" id="CHEBI:18408"/>
        <dbReference type="ChEBI" id="CHEBI:58115"/>
        <dbReference type="ChEBI" id="CHEBI:60487"/>
        <dbReference type="EC" id="2.7.8.26"/>
    </reaction>
</comment>
<keyword evidence="7 19" id="KW-1003">Cell membrane</keyword>
<evidence type="ECO:0000256" key="11">
    <source>
        <dbReference type="ARBA" id="ARBA00022842"/>
    </source>
</evidence>
<dbReference type="GO" id="GO:0005886">
    <property type="term" value="C:plasma membrane"/>
    <property type="evidence" value="ECO:0007669"/>
    <property type="project" value="UniProtKB-SubCell"/>
</dbReference>
<evidence type="ECO:0000256" key="7">
    <source>
        <dbReference type="ARBA" id="ARBA00022475"/>
    </source>
</evidence>
<feature type="transmembrane region" description="Helical" evidence="19">
    <location>
        <begin position="166"/>
        <end position="199"/>
    </location>
</feature>
<evidence type="ECO:0000256" key="2">
    <source>
        <dbReference type="ARBA" id="ARBA00004651"/>
    </source>
</evidence>
<feature type="transmembrane region" description="Helical" evidence="19">
    <location>
        <begin position="12"/>
        <end position="37"/>
    </location>
</feature>
<dbReference type="GO" id="GO:0009236">
    <property type="term" value="P:cobalamin biosynthetic process"/>
    <property type="evidence" value="ECO:0007669"/>
    <property type="project" value="UniProtKB-UniRule"/>
</dbReference>
<evidence type="ECO:0000256" key="5">
    <source>
        <dbReference type="ARBA" id="ARBA00013200"/>
    </source>
</evidence>
<comment type="subcellular location">
    <subcellularLocation>
        <location evidence="2 19">Cell membrane</location>
        <topology evidence="2 19">Multi-pass membrane protein</topology>
    </subcellularLocation>
</comment>
<feature type="transmembrane region" description="Helical" evidence="19">
    <location>
        <begin position="87"/>
        <end position="111"/>
    </location>
</feature>
<dbReference type="InterPro" id="IPR003805">
    <property type="entry name" value="CobS"/>
</dbReference>
<keyword evidence="8 19" id="KW-0169">Cobalamin biosynthesis</keyword>
<gene>
    <name evidence="19" type="primary">cobS</name>
    <name evidence="20" type="ORF">AVDCRST_MAG05-4487</name>
</gene>
<keyword evidence="12 19" id="KW-1133">Transmembrane helix</keyword>
<dbReference type="GO" id="GO:0051073">
    <property type="term" value="F:adenosylcobinamide-GDP ribazoletransferase activity"/>
    <property type="evidence" value="ECO:0007669"/>
    <property type="project" value="UniProtKB-UniRule"/>
</dbReference>
<name>A0A6J4TTM3_9ACTN</name>
<evidence type="ECO:0000256" key="6">
    <source>
        <dbReference type="ARBA" id="ARBA00015850"/>
    </source>
</evidence>
<dbReference type="PANTHER" id="PTHR34148:SF1">
    <property type="entry name" value="ADENOSYLCOBINAMIDE-GDP RIBAZOLETRANSFERASE"/>
    <property type="match status" value="1"/>
</dbReference>
<dbReference type="Pfam" id="PF02654">
    <property type="entry name" value="CobS"/>
    <property type="match status" value="1"/>
</dbReference>
<evidence type="ECO:0000256" key="3">
    <source>
        <dbReference type="ARBA" id="ARBA00004663"/>
    </source>
</evidence>
<sequence length="231" mass="22624">MRAASLADAARAVHLLPLVGLFTGTLGALLVLLAFVLPPAVAATLALGGVLLAAGLHHADGVLDVGDALMVRGDVVRRRAVLKDARVGIGGLGALFVVYAPAATALAALAGSSPLRAASILLAAEISARSAMLLMLALGRPAEPGSSSVPFVEALSGRRRPPGIAVALLAPLPFLLPAGFVAVPAALCAPLVALLGLAISGRAFGGIGGDSVGAAGELTRAVLLVVAAATV</sequence>
<comment type="function">
    <text evidence="14 19">Joins adenosylcobinamide-GDP and alpha-ribazole to generate adenosylcobalamin (Ado-cobalamin). Also synthesizes adenosylcobalamin 5'-phosphate from adenosylcobinamide-GDP and alpha-ribazole 5'-phosphate.</text>
</comment>
<evidence type="ECO:0000256" key="18">
    <source>
        <dbReference type="ARBA" id="ARBA00049504"/>
    </source>
</evidence>
<organism evidence="20">
    <name type="scientific">uncultured Rubrobacteraceae bacterium</name>
    <dbReference type="NCBI Taxonomy" id="349277"/>
    <lineage>
        <taxon>Bacteria</taxon>
        <taxon>Bacillati</taxon>
        <taxon>Actinomycetota</taxon>
        <taxon>Rubrobacteria</taxon>
        <taxon>Rubrobacterales</taxon>
        <taxon>Rubrobacteraceae</taxon>
        <taxon>environmental samples</taxon>
    </lineage>
</organism>
<comment type="pathway">
    <text evidence="3 19">Cofactor biosynthesis; adenosylcobalamin biosynthesis; adenosylcobalamin from cob(II)yrinate a,c-diamide: step 7/7.</text>
</comment>
<keyword evidence="13 19" id="KW-0472">Membrane</keyword>
<evidence type="ECO:0000256" key="15">
    <source>
        <dbReference type="ARBA" id="ARBA00032605"/>
    </source>
</evidence>
<dbReference type="NCBIfam" id="TIGR00317">
    <property type="entry name" value="cobS"/>
    <property type="match status" value="1"/>
</dbReference>
<evidence type="ECO:0000256" key="13">
    <source>
        <dbReference type="ARBA" id="ARBA00023136"/>
    </source>
</evidence>
<proteinExistence type="inferred from homology"/>
<feature type="transmembrane region" description="Helical" evidence="19">
    <location>
        <begin position="43"/>
        <end position="66"/>
    </location>
</feature>
<accession>A0A6J4TTM3</accession>
<dbReference type="AlphaFoldDB" id="A0A6J4TTM3"/>
<dbReference type="UniPathway" id="UPA00148">
    <property type="reaction ID" value="UER00238"/>
</dbReference>
<dbReference type="HAMAP" id="MF_00719">
    <property type="entry name" value="CobS"/>
    <property type="match status" value="1"/>
</dbReference>
<comment type="cofactor">
    <cofactor evidence="1 19">
        <name>Mg(2+)</name>
        <dbReference type="ChEBI" id="CHEBI:18420"/>
    </cofactor>
</comment>
<evidence type="ECO:0000256" key="8">
    <source>
        <dbReference type="ARBA" id="ARBA00022573"/>
    </source>
</evidence>
<comment type="similarity">
    <text evidence="4 19">Belongs to the CobS family.</text>
</comment>
<evidence type="ECO:0000256" key="16">
    <source>
        <dbReference type="ARBA" id="ARBA00032853"/>
    </source>
</evidence>
<reference evidence="20" key="1">
    <citation type="submission" date="2020-02" db="EMBL/GenBank/DDBJ databases">
        <authorList>
            <person name="Meier V. D."/>
        </authorList>
    </citation>
    <scope>NUCLEOTIDE SEQUENCE</scope>
    <source>
        <strain evidence="20">AVDCRST_MAG05</strain>
    </source>
</reference>
<evidence type="ECO:0000256" key="19">
    <source>
        <dbReference type="HAMAP-Rule" id="MF_00719"/>
    </source>
</evidence>
<comment type="catalytic activity">
    <reaction evidence="18 19">
        <text>alpha-ribazole 5'-phosphate + adenosylcob(III)inamide-GDP = adenosylcob(III)alamin 5'-phosphate + GMP + H(+)</text>
        <dbReference type="Rhea" id="RHEA:23560"/>
        <dbReference type="ChEBI" id="CHEBI:15378"/>
        <dbReference type="ChEBI" id="CHEBI:57918"/>
        <dbReference type="ChEBI" id="CHEBI:58115"/>
        <dbReference type="ChEBI" id="CHEBI:60487"/>
        <dbReference type="ChEBI" id="CHEBI:60493"/>
        <dbReference type="EC" id="2.7.8.26"/>
    </reaction>
</comment>
<evidence type="ECO:0000256" key="10">
    <source>
        <dbReference type="ARBA" id="ARBA00022692"/>
    </source>
</evidence>